<keyword evidence="1" id="KW-0732">Signal</keyword>
<reference evidence="3" key="1">
    <citation type="journal article" date="2017" name="Dev. Comp. Immunol.">
        <title>Dual recognition activity of a rhamnose-binding lectin to pathogenic bacteria and zooxanthellae in stony coral Pocillopora damicornis.</title>
        <authorList>
            <person name="Zhou Z."/>
            <person name="Yu X."/>
            <person name="Tang J."/>
            <person name="Zhu Y."/>
            <person name="Chen G."/>
            <person name="Guo L."/>
            <person name="Huang B."/>
        </authorList>
    </citation>
    <scope>NUCLEOTIDE SEQUENCE</scope>
</reference>
<protein>
    <submittedName>
        <fullName evidence="3">Galectin</fullName>
    </submittedName>
</protein>
<name>A0A1P8AJC4_POCDA</name>
<evidence type="ECO:0000256" key="1">
    <source>
        <dbReference type="SAM" id="SignalP"/>
    </source>
</evidence>
<feature type="chain" id="PRO_5012253048" evidence="1">
    <location>
        <begin position="20"/>
        <end position="235"/>
    </location>
</feature>
<dbReference type="PROSITE" id="PS50228">
    <property type="entry name" value="SUEL_LECTIN"/>
    <property type="match status" value="2"/>
</dbReference>
<accession>A0A1P8AJC4</accession>
<dbReference type="InterPro" id="IPR000922">
    <property type="entry name" value="Lectin_gal-bd_dom"/>
</dbReference>
<dbReference type="CDD" id="cd22827">
    <property type="entry name" value="Gal_Rha_Lectin_SUL-I-like"/>
    <property type="match status" value="2"/>
</dbReference>
<evidence type="ECO:0000259" key="2">
    <source>
        <dbReference type="PROSITE" id="PS50228"/>
    </source>
</evidence>
<feature type="domain" description="SUEL-type lectin" evidence="2">
    <location>
        <begin position="29"/>
        <end position="122"/>
    </location>
</feature>
<dbReference type="Pfam" id="PF02140">
    <property type="entry name" value="SUEL_Lectin"/>
    <property type="match status" value="2"/>
</dbReference>
<sequence length="235" mass="26802">MRMYLVVLLLSSTFCYTQAWPTQEVRSALVCEGGKQKIRCTHQKIQIISAVYGRTDRSVCQWGLDWTVAWLWNVNCRAANTLAIVKNECETLSECELHANNAEYGDPCFGTKKYLTVKYRCIGRITPDDTKRARVCENHKMSLECPERRNIDIVWANFGRLKGAHICGDGFFGIFSWNQACQHQVASKAIAKQYCQDKEHCLLDATVAKFGDACWGTKKYLEVRYRCCPKKGGCD</sequence>
<dbReference type="FunFam" id="2.60.120.740:FF:000001">
    <property type="entry name" value="Adhesion G protein-coupled receptor L2"/>
    <property type="match status" value="1"/>
</dbReference>
<dbReference type="GO" id="GO:0030246">
    <property type="term" value="F:carbohydrate binding"/>
    <property type="evidence" value="ECO:0007669"/>
    <property type="project" value="InterPro"/>
</dbReference>
<evidence type="ECO:0000313" key="3">
    <source>
        <dbReference type="EMBL" id="AMZ03553.1"/>
    </source>
</evidence>
<dbReference type="AlphaFoldDB" id="A0A1P8AJC4"/>
<feature type="domain" description="SUEL-type lectin" evidence="2">
    <location>
        <begin position="135"/>
        <end position="228"/>
    </location>
</feature>
<dbReference type="OrthoDB" id="1100386at2759"/>
<feature type="signal peptide" evidence="1">
    <location>
        <begin position="1"/>
        <end position="19"/>
    </location>
</feature>
<dbReference type="Gene3D" id="2.60.120.740">
    <property type="match status" value="2"/>
</dbReference>
<dbReference type="PANTHER" id="PTHR46780">
    <property type="entry name" value="PROTEIN EVA-1"/>
    <property type="match status" value="1"/>
</dbReference>
<dbReference type="InterPro" id="IPR043159">
    <property type="entry name" value="Lectin_gal-bd_sf"/>
</dbReference>
<organism evidence="3">
    <name type="scientific">Pocillopora damicornis</name>
    <name type="common">Cauliflower coral</name>
    <name type="synonym">Millepora damicornis</name>
    <dbReference type="NCBI Taxonomy" id="46731"/>
    <lineage>
        <taxon>Eukaryota</taxon>
        <taxon>Metazoa</taxon>
        <taxon>Cnidaria</taxon>
        <taxon>Anthozoa</taxon>
        <taxon>Hexacorallia</taxon>
        <taxon>Scleractinia</taxon>
        <taxon>Astrocoeniina</taxon>
        <taxon>Pocilloporidae</taxon>
        <taxon>Pocillopora</taxon>
    </lineage>
</organism>
<proteinExistence type="evidence at transcript level"/>
<dbReference type="EMBL" id="KU882099">
    <property type="protein sequence ID" value="AMZ03553.1"/>
    <property type="molecule type" value="mRNA"/>
</dbReference>